<dbReference type="AlphaFoldDB" id="A0A370HYI2"/>
<sequence>MPLLGSAICDIFNLIPTAIFSTAVPVIGSFLAPVTYVGSVALNTVLAVFTGSML</sequence>
<proteinExistence type="predicted"/>
<evidence type="ECO:0000313" key="1">
    <source>
        <dbReference type="EMBL" id="RDI63539.1"/>
    </source>
</evidence>
<evidence type="ECO:0000313" key="2">
    <source>
        <dbReference type="Proteomes" id="UP000254869"/>
    </source>
</evidence>
<organism evidence="1 2">
    <name type="scientific">Nocardia pseudobrasiliensis</name>
    <dbReference type="NCBI Taxonomy" id="45979"/>
    <lineage>
        <taxon>Bacteria</taxon>
        <taxon>Bacillati</taxon>
        <taxon>Actinomycetota</taxon>
        <taxon>Actinomycetes</taxon>
        <taxon>Mycobacteriales</taxon>
        <taxon>Nocardiaceae</taxon>
        <taxon>Nocardia</taxon>
    </lineage>
</organism>
<comment type="caution">
    <text evidence="1">The sequence shown here is derived from an EMBL/GenBank/DDBJ whole genome shotgun (WGS) entry which is preliminary data.</text>
</comment>
<keyword evidence="2" id="KW-1185">Reference proteome</keyword>
<dbReference type="Proteomes" id="UP000254869">
    <property type="component" value="Unassembled WGS sequence"/>
</dbReference>
<protein>
    <submittedName>
        <fullName evidence="1">Uncharacterized protein</fullName>
    </submittedName>
</protein>
<name>A0A370HYI2_9NOCA</name>
<accession>A0A370HYI2</accession>
<dbReference type="EMBL" id="QQBC01000010">
    <property type="protein sequence ID" value="RDI63539.1"/>
    <property type="molecule type" value="Genomic_DNA"/>
</dbReference>
<reference evidence="1 2" key="1">
    <citation type="submission" date="2018-07" db="EMBL/GenBank/DDBJ databases">
        <title>Genomic Encyclopedia of Type Strains, Phase IV (KMG-IV): sequencing the most valuable type-strain genomes for metagenomic binning, comparative biology and taxonomic classification.</title>
        <authorList>
            <person name="Goeker M."/>
        </authorList>
    </citation>
    <scope>NUCLEOTIDE SEQUENCE [LARGE SCALE GENOMIC DNA]</scope>
    <source>
        <strain evidence="1 2">DSM 44290</strain>
    </source>
</reference>
<gene>
    <name evidence="1" type="ORF">DFR76_110236</name>
</gene>
<dbReference type="RefSeq" id="WP_156524948.1">
    <property type="nucleotide sequence ID" value="NZ_QQBC01000010.1"/>
</dbReference>